<dbReference type="RefSeq" id="WP_096748837.1">
    <property type="nucleotide sequence ID" value="NZ_CADEPO010000002.1"/>
</dbReference>
<organism evidence="2 3">
    <name type="scientific">Burkholderia gladioli</name>
    <name type="common">Pseudomonas marginata</name>
    <name type="synonym">Phytomonas marginata</name>
    <dbReference type="NCBI Taxonomy" id="28095"/>
    <lineage>
        <taxon>Bacteria</taxon>
        <taxon>Pseudomonadati</taxon>
        <taxon>Pseudomonadota</taxon>
        <taxon>Betaproteobacteria</taxon>
        <taxon>Burkholderiales</taxon>
        <taxon>Burkholderiaceae</taxon>
        <taxon>Burkholderia</taxon>
    </lineage>
</organism>
<dbReference type="EMBL" id="PDDY01000004">
    <property type="protein sequence ID" value="PEH38378.1"/>
    <property type="molecule type" value="Genomic_DNA"/>
</dbReference>
<dbReference type="InterPro" id="IPR006016">
    <property type="entry name" value="UspA"/>
</dbReference>
<comment type="similarity">
    <text evidence="1">Belongs to the universal stress protein A family.</text>
</comment>
<proteinExistence type="inferred from homology"/>
<comment type="caution">
    <text evidence="2">The sequence shown here is derived from an EMBL/GenBank/DDBJ whole genome shotgun (WGS) entry which is preliminary data.</text>
</comment>
<dbReference type="CDD" id="cd00293">
    <property type="entry name" value="USP-like"/>
    <property type="match status" value="1"/>
</dbReference>
<protein>
    <submittedName>
        <fullName evidence="2">Universal stress protein</fullName>
    </submittedName>
</protein>
<evidence type="ECO:0000256" key="1">
    <source>
        <dbReference type="ARBA" id="ARBA00008791"/>
    </source>
</evidence>
<dbReference type="SUPFAM" id="SSF52402">
    <property type="entry name" value="Adenine nucleotide alpha hydrolases-like"/>
    <property type="match status" value="1"/>
</dbReference>
<dbReference type="PANTHER" id="PTHR46268:SF6">
    <property type="entry name" value="UNIVERSAL STRESS PROTEIN UP12"/>
    <property type="match status" value="1"/>
</dbReference>
<name>A0A2A7S4A2_BURGA</name>
<dbReference type="Pfam" id="PF00582">
    <property type="entry name" value="Usp"/>
    <property type="match status" value="1"/>
</dbReference>
<dbReference type="GeneID" id="66457885"/>
<dbReference type="InterPro" id="IPR014729">
    <property type="entry name" value="Rossmann-like_a/b/a_fold"/>
</dbReference>
<dbReference type="InterPro" id="IPR006015">
    <property type="entry name" value="Universal_stress_UspA"/>
</dbReference>
<evidence type="ECO:0000313" key="3">
    <source>
        <dbReference type="Proteomes" id="UP000220629"/>
    </source>
</evidence>
<sequence>MYSDILVALDASKAASHALDAALAIARETHAVLHPVHVVEIPAYAFEIPDFDPSLMTCAARRAGERILEGARTRMARQGVSGSTRLVCTVSPSDDVVTRLLTMARQLHADLIVMGTQGRHGLSRLMVGSIAEGVLHGAECPVLVIPARCDVYMPLDAPHQAATVGR</sequence>
<accession>A0A2A7S4A2</accession>
<dbReference type="Gene3D" id="3.40.50.620">
    <property type="entry name" value="HUPs"/>
    <property type="match status" value="1"/>
</dbReference>
<dbReference type="Proteomes" id="UP000220629">
    <property type="component" value="Unassembled WGS sequence"/>
</dbReference>
<dbReference type="PANTHER" id="PTHR46268">
    <property type="entry name" value="STRESS RESPONSE PROTEIN NHAX"/>
    <property type="match status" value="1"/>
</dbReference>
<evidence type="ECO:0000313" key="2">
    <source>
        <dbReference type="EMBL" id="PEH38378.1"/>
    </source>
</evidence>
<gene>
    <name evidence="2" type="ORF">CRM94_28695</name>
</gene>
<reference evidence="3" key="1">
    <citation type="submission" date="2017-09" db="EMBL/GenBank/DDBJ databases">
        <title>FDA dAtabase for Regulatory Grade micrObial Sequences (FDA-ARGOS): Supporting development and validation of Infectious Disease Dx tests.</title>
        <authorList>
            <person name="Minogue T."/>
            <person name="Wolcott M."/>
            <person name="Wasieloski L."/>
            <person name="Aguilar W."/>
            <person name="Moore D."/>
            <person name="Tallon L."/>
            <person name="Sadzewicz L."/>
            <person name="Ott S."/>
            <person name="Zhao X."/>
            <person name="Nagaraj S."/>
            <person name="Vavikolanu K."/>
            <person name="Aluvathingal J."/>
            <person name="Nadendla S."/>
            <person name="Sichtig H."/>
        </authorList>
    </citation>
    <scope>NUCLEOTIDE SEQUENCE [LARGE SCALE GENOMIC DNA]</scope>
    <source>
        <strain evidence="3">FDAARGOS_390</strain>
    </source>
</reference>
<dbReference type="AlphaFoldDB" id="A0A2A7S4A2"/>
<dbReference type="PRINTS" id="PR01438">
    <property type="entry name" value="UNVRSLSTRESS"/>
</dbReference>